<keyword evidence="2" id="KW-0812">Transmembrane</keyword>
<gene>
    <name evidence="2" type="ORF">LIER_23376</name>
</gene>
<proteinExistence type="predicted"/>
<keyword evidence="3" id="KW-1185">Reference proteome</keyword>
<evidence type="ECO:0000313" key="2">
    <source>
        <dbReference type="EMBL" id="GAA0168724.1"/>
    </source>
</evidence>
<organism evidence="2 3">
    <name type="scientific">Lithospermum erythrorhizon</name>
    <name type="common">Purple gromwell</name>
    <name type="synonym">Lithospermum officinale var. erythrorhizon</name>
    <dbReference type="NCBI Taxonomy" id="34254"/>
    <lineage>
        <taxon>Eukaryota</taxon>
        <taxon>Viridiplantae</taxon>
        <taxon>Streptophyta</taxon>
        <taxon>Embryophyta</taxon>
        <taxon>Tracheophyta</taxon>
        <taxon>Spermatophyta</taxon>
        <taxon>Magnoliopsida</taxon>
        <taxon>eudicotyledons</taxon>
        <taxon>Gunneridae</taxon>
        <taxon>Pentapetalae</taxon>
        <taxon>asterids</taxon>
        <taxon>lamiids</taxon>
        <taxon>Boraginales</taxon>
        <taxon>Boraginaceae</taxon>
        <taxon>Boraginoideae</taxon>
        <taxon>Lithospermeae</taxon>
        <taxon>Lithospermum</taxon>
    </lineage>
</organism>
<accession>A0AAV3QX88</accession>
<comment type="caution">
    <text evidence="2">The sequence shown here is derived from an EMBL/GenBank/DDBJ whole genome shotgun (WGS) entry which is preliminary data.</text>
</comment>
<evidence type="ECO:0000259" key="1">
    <source>
        <dbReference type="Pfam" id="PF07727"/>
    </source>
</evidence>
<dbReference type="EMBL" id="BAABME010006568">
    <property type="protein sequence ID" value="GAA0168724.1"/>
    <property type="molecule type" value="Genomic_DNA"/>
</dbReference>
<keyword evidence="2" id="KW-0472">Membrane</keyword>
<dbReference type="AlphaFoldDB" id="A0AAV3QX88"/>
<protein>
    <submittedName>
        <fullName evidence="2">Transmembrane signal receptor</fullName>
    </submittedName>
</protein>
<dbReference type="Pfam" id="PF07727">
    <property type="entry name" value="RVT_2"/>
    <property type="match status" value="1"/>
</dbReference>
<dbReference type="Proteomes" id="UP001454036">
    <property type="component" value="Unassembled WGS sequence"/>
</dbReference>
<dbReference type="InterPro" id="IPR013103">
    <property type="entry name" value="RVT_2"/>
</dbReference>
<sequence>MAKEIAALELNGTWVMATLPLNKKTLGCKRVYKIKYNIDGSVERLKARLVILGNHQVAGIDYHETFAPVAKMVTVRTFLAVAAARN</sequence>
<evidence type="ECO:0000313" key="3">
    <source>
        <dbReference type="Proteomes" id="UP001454036"/>
    </source>
</evidence>
<name>A0AAV3QX88_LITER</name>
<feature type="domain" description="Reverse transcriptase Ty1/copia-type" evidence="1">
    <location>
        <begin position="11"/>
        <end position="85"/>
    </location>
</feature>
<reference evidence="2 3" key="1">
    <citation type="submission" date="2024-01" db="EMBL/GenBank/DDBJ databases">
        <title>The complete chloroplast genome sequence of Lithospermum erythrorhizon: insights into the phylogenetic relationship among Boraginaceae species and the maternal lineages of purple gromwells.</title>
        <authorList>
            <person name="Okada T."/>
            <person name="Watanabe K."/>
        </authorList>
    </citation>
    <scope>NUCLEOTIDE SEQUENCE [LARGE SCALE GENOMIC DNA]</scope>
</reference>
<keyword evidence="2" id="KW-0675">Receptor</keyword>